<comment type="caution">
    <text evidence="2">The sequence shown here is derived from an EMBL/GenBank/DDBJ whole genome shotgun (WGS) entry which is preliminary data.</text>
</comment>
<name>A0A4Z1PHG8_9PEZI</name>
<keyword evidence="2" id="KW-0378">Hydrolase</keyword>
<feature type="region of interest" description="Disordered" evidence="1">
    <location>
        <begin position="368"/>
        <end position="388"/>
    </location>
</feature>
<dbReference type="GO" id="GO:0030638">
    <property type="term" value="P:polyketide metabolic process"/>
    <property type="evidence" value="ECO:0007669"/>
    <property type="project" value="InterPro"/>
</dbReference>
<evidence type="ECO:0000313" key="3">
    <source>
        <dbReference type="Proteomes" id="UP000298493"/>
    </source>
</evidence>
<dbReference type="OrthoDB" id="5440at2759"/>
<gene>
    <name evidence="2" type="ORF">E6O75_ATG00044</name>
</gene>
<organism evidence="2 3">
    <name type="scientific">Venturia nashicola</name>
    <dbReference type="NCBI Taxonomy" id="86259"/>
    <lineage>
        <taxon>Eukaryota</taxon>
        <taxon>Fungi</taxon>
        <taxon>Dikarya</taxon>
        <taxon>Ascomycota</taxon>
        <taxon>Pezizomycotina</taxon>
        <taxon>Dothideomycetes</taxon>
        <taxon>Pleosporomycetidae</taxon>
        <taxon>Venturiales</taxon>
        <taxon>Venturiaceae</taxon>
        <taxon>Venturia</taxon>
    </lineage>
</organism>
<accession>A0A4Z1PHG8</accession>
<evidence type="ECO:0000256" key="1">
    <source>
        <dbReference type="SAM" id="MobiDB-lite"/>
    </source>
</evidence>
<dbReference type="SUPFAM" id="SSF54427">
    <property type="entry name" value="NTF2-like"/>
    <property type="match status" value="1"/>
</dbReference>
<evidence type="ECO:0000313" key="2">
    <source>
        <dbReference type="EMBL" id="TID27277.1"/>
    </source>
</evidence>
<proteinExistence type="predicted"/>
<reference evidence="2 3" key="1">
    <citation type="submission" date="2019-04" db="EMBL/GenBank/DDBJ databases">
        <title>High contiguity whole genome sequence and gene annotation resource for two Venturia nashicola isolates.</title>
        <authorList>
            <person name="Prokchorchik M."/>
            <person name="Won K."/>
            <person name="Lee Y."/>
            <person name="Choi E.D."/>
            <person name="Segonzac C."/>
            <person name="Sohn K.H."/>
        </authorList>
    </citation>
    <scope>NUCLEOTIDE SEQUENCE [LARGE SCALE GENOMIC DNA]</scope>
    <source>
        <strain evidence="2 3">PRI2</strain>
    </source>
</reference>
<dbReference type="STRING" id="86259.A0A4Z1PHG8"/>
<dbReference type="Gene3D" id="3.10.450.50">
    <property type="match status" value="1"/>
</dbReference>
<protein>
    <submittedName>
        <fullName evidence="2">Dienelactone hydrolase-like protein</fullName>
    </submittedName>
</protein>
<dbReference type="PANTHER" id="PTHR38436">
    <property type="entry name" value="POLYKETIDE CYCLASE SNOAL-LIKE DOMAIN"/>
    <property type="match status" value="1"/>
</dbReference>
<dbReference type="PANTHER" id="PTHR38436:SF3">
    <property type="entry name" value="CARBOXYMETHYLENEBUTENOLIDASE-RELATED"/>
    <property type="match status" value="1"/>
</dbReference>
<dbReference type="InterPro" id="IPR009959">
    <property type="entry name" value="Cyclase_SnoaL-like"/>
</dbReference>
<sequence>MALTAYSNTFPKLYITAETDDTSQFDQRTLKHWHEEGFDIEYIPFGNGGVEYTNVLKSLRVGLGMGEAFGIVAFGDAATACLETFHKPPLKLAVMVAYYPTAIPDPKTPFPPGCNVLVHFAGASPSVGVTTTPVMLGLQGKRKTVKRRLPEGFGAGGIGELAYPSYVYEDAEPGFAEHDVQEYDKVASRLSWSRSLSTVRKAFGIEIDLERVWEEHVELEFATKDADRTMETMVRNPYVNHVPTLTGGIGKKELRRFYAEFFIPSNPPSLKMKLLSRTIGADRVVDEMLLSFEHTQEMPWMLPGVPPTNKPVEVALVSVVCIRGEKLYHEHIYWDQASVLVQLGLIDPSLIPDAFKGKVKRLPVAGKESARKVMDEESEPSNKLIEGW</sequence>
<dbReference type="AlphaFoldDB" id="A0A4Z1PHG8"/>
<dbReference type="GO" id="GO:0016787">
    <property type="term" value="F:hydrolase activity"/>
    <property type="evidence" value="ECO:0007669"/>
    <property type="project" value="UniProtKB-KW"/>
</dbReference>
<dbReference type="InterPro" id="IPR032710">
    <property type="entry name" value="NTF2-like_dom_sf"/>
</dbReference>
<keyword evidence="3" id="KW-1185">Reference proteome</keyword>
<dbReference type="Proteomes" id="UP000298493">
    <property type="component" value="Unassembled WGS sequence"/>
</dbReference>
<dbReference type="EMBL" id="SNSC02000001">
    <property type="protein sequence ID" value="TID27277.1"/>
    <property type="molecule type" value="Genomic_DNA"/>
</dbReference>